<dbReference type="PANTHER" id="PTHR43649">
    <property type="entry name" value="ARABINOSE-BINDING PROTEIN-RELATED"/>
    <property type="match status" value="1"/>
</dbReference>
<comment type="caution">
    <text evidence="3">The sequence shown here is derived from an EMBL/GenBank/DDBJ whole genome shotgun (WGS) entry which is preliminary data.</text>
</comment>
<evidence type="ECO:0000256" key="1">
    <source>
        <dbReference type="SAM" id="SignalP"/>
    </source>
</evidence>
<feature type="domain" description="DUF3502" evidence="2">
    <location>
        <begin position="436"/>
        <end position="502"/>
    </location>
</feature>
<reference evidence="3 4" key="1">
    <citation type="submission" date="2020-08" db="EMBL/GenBank/DDBJ databases">
        <title>Cohnella phylogeny.</title>
        <authorList>
            <person name="Dunlap C."/>
        </authorList>
    </citation>
    <scope>NUCLEOTIDE SEQUENCE [LARGE SCALE GENOMIC DNA]</scope>
    <source>
        <strain evidence="3 4">DSM 28246</strain>
    </source>
</reference>
<dbReference type="InterPro" id="IPR006059">
    <property type="entry name" value="SBP"/>
</dbReference>
<dbReference type="Pfam" id="PF12010">
    <property type="entry name" value="DUF3502"/>
    <property type="match status" value="1"/>
</dbReference>
<dbReference type="InterPro" id="IPR022627">
    <property type="entry name" value="DUF3502"/>
</dbReference>
<protein>
    <submittedName>
        <fullName evidence="3">ABC transporter substrate-binding protein</fullName>
    </submittedName>
</protein>
<dbReference type="Gene3D" id="3.40.190.10">
    <property type="entry name" value="Periplasmic binding protein-like II"/>
    <property type="match status" value="2"/>
</dbReference>
<dbReference type="InterPro" id="IPR050490">
    <property type="entry name" value="Bact_solute-bd_prot1"/>
</dbReference>
<dbReference type="RefSeq" id="WP_185671511.1">
    <property type="nucleotide sequence ID" value="NZ_JACJVP010000041.1"/>
</dbReference>
<sequence length="521" mass="59139">MRQQRNWSRLVASFVLVMMLTLPLSGCFATSGNGENAALAGDTVNLIYYTIGDRDKDLQMVNDKINEILAKKIGVTVTYIKVGWQEYGDRLNTLVSAGTPFDIAFAPEYATYAQRGAWLRLNDYLSNVGKDMYDAIDPIFWQGVRMDDGGIYGVPTNKELAVRDQWMYPDTLVKKYHIDISKYTTLASLEPLLRMIKQKEPAYQPMELDKESQNFFALDGYEYVLEKKLPLMVRVPDPHSPVVNIFETEEARKVLDLLRHYYVEGYINEDAAMRESQGLKRGAPVFWKAAGGGPLAENSWSKDRGYKLAAYPVTPALITTESTRGGVMAISADTKHPVESVKFLNLLNTDPEVRNLFNFGIEGVHYTLDRYGQVVPNPPKDNKGNPIPDAQPNYGGVQYTQGNWFILKTMGGEFPDPLDKWNQFRVSNKEAVESSTLGFTPDLSRMPIQMQNIQMVWEKYFPSLMTGSVNVDSVLPKFNQELRQAGIDEVRSEVQRQLDAWRDAHQEWEMPSFKDLSASRR</sequence>
<dbReference type="Proteomes" id="UP000547209">
    <property type="component" value="Unassembled WGS sequence"/>
</dbReference>
<dbReference type="Pfam" id="PF13416">
    <property type="entry name" value="SBP_bac_8"/>
    <property type="match status" value="1"/>
</dbReference>
<dbReference type="EMBL" id="JACJVP010000041">
    <property type="protein sequence ID" value="MBB6673647.1"/>
    <property type="molecule type" value="Genomic_DNA"/>
</dbReference>
<accession>A0A7X0RTZ1</accession>
<dbReference type="AlphaFoldDB" id="A0A7X0RTZ1"/>
<gene>
    <name evidence="3" type="ORF">H7C19_23485</name>
</gene>
<evidence type="ECO:0000313" key="3">
    <source>
        <dbReference type="EMBL" id="MBB6673647.1"/>
    </source>
</evidence>
<dbReference type="SUPFAM" id="SSF53850">
    <property type="entry name" value="Periplasmic binding protein-like II"/>
    <property type="match status" value="1"/>
</dbReference>
<proteinExistence type="predicted"/>
<organism evidence="3 4">
    <name type="scientific">Cohnella nanjingensis</name>
    <dbReference type="NCBI Taxonomy" id="1387779"/>
    <lineage>
        <taxon>Bacteria</taxon>
        <taxon>Bacillati</taxon>
        <taxon>Bacillota</taxon>
        <taxon>Bacilli</taxon>
        <taxon>Bacillales</taxon>
        <taxon>Paenibacillaceae</taxon>
        <taxon>Cohnella</taxon>
    </lineage>
</organism>
<evidence type="ECO:0000313" key="4">
    <source>
        <dbReference type="Proteomes" id="UP000547209"/>
    </source>
</evidence>
<dbReference type="PANTHER" id="PTHR43649:SF17">
    <property type="entry name" value="ABC TRANSPORTER SOLUTE BINDING PROTEIN-SUGAR TRANSPORT"/>
    <property type="match status" value="1"/>
</dbReference>
<keyword evidence="1" id="KW-0732">Signal</keyword>
<name>A0A7X0RTZ1_9BACL</name>
<feature type="signal peptide" evidence="1">
    <location>
        <begin position="1"/>
        <end position="29"/>
    </location>
</feature>
<keyword evidence="4" id="KW-1185">Reference proteome</keyword>
<evidence type="ECO:0000259" key="2">
    <source>
        <dbReference type="Pfam" id="PF12010"/>
    </source>
</evidence>
<feature type="chain" id="PRO_5030509311" evidence="1">
    <location>
        <begin position="30"/>
        <end position="521"/>
    </location>
</feature>